<dbReference type="GO" id="GO:0016579">
    <property type="term" value="P:protein deubiquitination"/>
    <property type="evidence" value="ECO:0007669"/>
    <property type="project" value="InterPro"/>
</dbReference>
<dbReference type="InterPro" id="IPR050185">
    <property type="entry name" value="Ub_carboxyl-term_hydrolase"/>
</dbReference>
<dbReference type="InterPro" id="IPR001394">
    <property type="entry name" value="Peptidase_C19_UCH"/>
</dbReference>
<dbReference type="Gene3D" id="3.90.70.10">
    <property type="entry name" value="Cysteine proteinases"/>
    <property type="match status" value="1"/>
</dbReference>
<feature type="compositionally biased region" description="Pro residues" evidence="8">
    <location>
        <begin position="738"/>
        <end position="764"/>
    </location>
</feature>
<sequence length="1181" mass="129359">MLPTMLDDPRKRLKALADKAMVEYEPRWSVAQYSRSAQNIIKTGHLFYKDGDREAAYVNYLKAIHIVLQTVQQSEDFEKQKHSPEYQHVRMVVVDEILPKVESMKIELEAEYRAMQEIEAEALETAAKVSKPQPPPRPSKPAFLSSGNFDKPSPATAGVPNAHTPPTAPAVITLPTSPPDSNPASQRSSPDLSGNMYSEPLPTTSAAIIGNHPNLTTITSVPLSSAPLMSTSLIQGSLTTPAASPPPPSMIPLRPTTSPGMPLNQNGHILSHLNMPTTTSSNQLLVSTSQPQASPAPPVPARRSPAPDSRAGVNGLASNNSRRNSTSSSILSSTSSSGTKVAPISITAERLKQYMCQVDPPRILFFDIRAQAQFDSARIRTPFIINIEPIALRDGVSSRQIAEQGLFNRPDSERSLFQERKYVELVVYYDQMTTEVPRSGPLYNLVQALWDTEYEPAERTKRKPVLLEGGMQAWLDVAGIAWVEGTAADKARQAFPTAIDPSSLPNGQQRAVSPQNYAIYGKVSQGGGINRHDGKIISRDIGEYIRAGDNPQSMINPRTSEGNTYRPAYPPSATPYSNLAHRPYGDAPLVLLNGPPVVIGQGGDKQEISGETFTIPTRMEGLFTAPTPSGPMAAYQQQTQQQQQQQYQQYQQLPQQPIHPQSDSEVKLQRRVTIYDNHWNNFGTMERNSQASTMTMEGPTVYQIQNLHPGAALVPGVGSSSSGGGMTGGVMTASGPSLQPPPRPPPPIPSKRPGTPMRPLPQPPGMSDLKSYTQFGSGFSKIGSQLGKAGLTNLGNTCFMNSVIQCLIATPPLTRFFLDGSYKLNINLTNVMGTKGKVAEAFADLIRNMWSGQSLVISPTSFRQAIIEFAPQFKGTEQHDSQEFLSFLLDGLHEDLKRVNKVSMVEQSRQRLLLRGGEPEEGSEADEARMESLPEWEASEIAWQRYLARGNSIVVSLFQGQYKNRLSCSKCGKTSTTYNPFMYLTLPIKAKSSKPQTLQSCLDAFTEPEVMEGENAWHCPRCKKPRKAIKQLTISRLPDVLLIQLKRFASDGPFKNKIKAKVEYPISKLDLTKYLPPRPPMPNVPPPPPIRIVDPGSGGVMTMALPPPLPPPPPVSSSSALYDLYAVSNHSGEVSNGHYTACVRGESQERWTNFDDTRVSPCDKSVAVSEHGYTLFYVRGH</sequence>
<evidence type="ECO:0000259" key="9">
    <source>
        <dbReference type="PROSITE" id="PS50235"/>
    </source>
</evidence>
<dbReference type="GO" id="GO:0004843">
    <property type="term" value="F:cysteine-type deubiquitinase activity"/>
    <property type="evidence" value="ECO:0007669"/>
    <property type="project" value="UniProtKB-EC"/>
</dbReference>
<keyword evidence="11" id="KW-1185">Reference proteome</keyword>
<feature type="compositionally biased region" description="Low complexity" evidence="8">
    <location>
        <begin position="318"/>
        <end position="337"/>
    </location>
</feature>
<keyword evidence="6" id="KW-0378">Hydrolase</keyword>
<dbReference type="Pfam" id="PF00443">
    <property type="entry name" value="UCH"/>
    <property type="match status" value="1"/>
</dbReference>
<protein>
    <recommendedName>
        <fullName evidence="3">ubiquitinyl hydrolase 1</fullName>
        <ecNumber evidence="3">3.4.19.12</ecNumber>
    </recommendedName>
</protein>
<dbReference type="OrthoDB" id="292964at2759"/>
<dbReference type="SUPFAM" id="SSF54001">
    <property type="entry name" value="Cysteine proteinases"/>
    <property type="match status" value="1"/>
</dbReference>
<dbReference type="EC" id="3.4.19.12" evidence="3"/>
<evidence type="ECO:0000256" key="2">
    <source>
        <dbReference type="ARBA" id="ARBA00009085"/>
    </source>
</evidence>
<dbReference type="Pfam" id="PF08969">
    <property type="entry name" value="USP8_dimer"/>
    <property type="match status" value="1"/>
</dbReference>
<evidence type="ECO:0000256" key="1">
    <source>
        <dbReference type="ARBA" id="ARBA00000707"/>
    </source>
</evidence>
<comment type="catalytic activity">
    <reaction evidence="1">
        <text>Thiol-dependent hydrolysis of ester, thioester, amide, peptide and isopeptide bonds formed by the C-terminal Gly of ubiquitin (a 76-residue protein attached to proteins as an intracellular targeting signal).</text>
        <dbReference type="EC" id="3.4.19.12"/>
    </reaction>
</comment>
<feature type="domain" description="USP" evidence="9">
    <location>
        <begin position="789"/>
        <end position="1180"/>
    </location>
</feature>
<dbReference type="SUPFAM" id="SSF140856">
    <property type="entry name" value="USP8 N-terminal domain-like"/>
    <property type="match status" value="1"/>
</dbReference>
<feature type="region of interest" description="Disordered" evidence="8">
    <location>
        <begin position="627"/>
        <end position="648"/>
    </location>
</feature>
<gene>
    <name evidence="10" type="primary">DOA4</name>
    <name evidence="10" type="ORF">DFQ27_009963</name>
</gene>
<dbReference type="InterPro" id="IPR036873">
    <property type="entry name" value="Rhodanese-like_dom_sf"/>
</dbReference>
<keyword evidence="5" id="KW-0833">Ubl conjugation pathway</keyword>
<dbReference type="AlphaFoldDB" id="A0A9P6QHQ0"/>
<feature type="region of interest" description="Disordered" evidence="8">
    <location>
        <begin position="237"/>
        <end position="338"/>
    </location>
</feature>
<dbReference type="GO" id="GO:0006508">
    <property type="term" value="P:proteolysis"/>
    <property type="evidence" value="ECO:0007669"/>
    <property type="project" value="UniProtKB-KW"/>
</dbReference>
<feature type="compositionally biased region" description="Low complexity" evidence="8">
    <location>
        <begin position="301"/>
        <end position="311"/>
    </location>
</feature>
<dbReference type="PROSITE" id="PS00972">
    <property type="entry name" value="USP_1"/>
    <property type="match status" value="1"/>
</dbReference>
<feature type="compositionally biased region" description="Polar residues" evidence="8">
    <location>
        <begin position="182"/>
        <end position="205"/>
    </location>
</feature>
<evidence type="ECO:0000313" key="10">
    <source>
        <dbReference type="EMBL" id="KAG0266196.1"/>
    </source>
</evidence>
<dbReference type="Gene3D" id="1.20.58.80">
    <property type="entry name" value="Phosphotransferase system, lactose/cellobiose-type IIA subunit"/>
    <property type="match status" value="1"/>
</dbReference>
<evidence type="ECO:0000256" key="3">
    <source>
        <dbReference type="ARBA" id="ARBA00012759"/>
    </source>
</evidence>
<dbReference type="PANTHER" id="PTHR21646:SF95">
    <property type="entry name" value="UBIQUITIN CARBOXYL-TERMINAL HYDROLASE 4-RELATED"/>
    <property type="match status" value="1"/>
</dbReference>
<dbReference type="InterPro" id="IPR028889">
    <property type="entry name" value="USP"/>
</dbReference>
<dbReference type="PANTHER" id="PTHR21646">
    <property type="entry name" value="UBIQUITIN CARBOXYL-TERMINAL HYDROLASE"/>
    <property type="match status" value="1"/>
</dbReference>
<organism evidence="10 11">
    <name type="scientific">Actinomortierella ambigua</name>
    <dbReference type="NCBI Taxonomy" id="1343610"/>
    <lineage>
        <taxon>Eukaryota</taxon>
        <taxon>Fungi</taxon>
        <taxon>Fungi incertae sedis</taxon>
        <taxon>Mucoromycota</taxon>
        <taxon>Mortierellomycotina</taxon>
        <taxon>Mortierellomycetes</taxon>
        <taxon>Mortierellales</taxon>
        <taxon>Mortierellaceae</taxon>
        <taxon>Actinomortierella</taxon>
    </lineage>
</organism>
<evidence type="ECO:0000256" key="5">
    <source>
        <dbReference type="ARBA" id="ARBA00022786"/>
    </source>
</evidence>
<evidence type="ECO:0000256" key="4">
    <source>
        <dbReference type="ARBA" id="ARBA00022670"/>
    </source>
</evidence>
<dbReference type="InterPro" id="IPR018200">
    <property type="entry name" value="USP_CS"/>
</dbReference>
<comment type="similarity">
    <text evidence="2">Belongs to the peptidase C19 family.</text>
</comment>
<reference evidence="10" key="1">
    <citation type="journal article" date="2020" name="Fungal Divers.">
        <title>Resolving the Mortierellaceae phylogeny through synthesis of multi-gene phylogenetics and phylogenomics.</title>
        <authorList>
            <person name="Vandepol N."/>
            <person name="Liber J."/>
            <person name="Desiro A."/>
            <person name="Na H."/>
            <person name="Kennedy M."/>
            <person name="Barry K."/>
            <person name="Grigoriev I.V."/>
            <person name="Miller A.N."/>
            <person name="O'Donnell K."/>
            <person name="Stajich J.E."/>
            <person name="Bonito G."/>
        </authorList>
    </citation>
    <scope>NUCLEOTIDE SEQUENCE</scope>
    <source>
        <strain evidence="10">BC1065</strain>
    </source>
</reference>
<comment type="caution">
    <text evidence="10">The sequence shown here is derived from an EMBL/GenBank/DDBJ whole genome shotgun (WGS) entry which is preliminary data.</text>
</comment>
<evidence type="ECO:0000256" key="8">
    <source>
        <dbReference type="SAM" id="MobiDB-lite"/>
    </source>
</evidence>
<dbReference type="Proteomes" id="UP000807716">
    <property type="component" value="Unassembled WGS sequence"/>
</dbReference>
<feature type="region of interest" description="Disordered" evidence="8">
    <location>
        <begin position="125"/>
        <end position="205"/>
    </location>
</feature>
<dbReference type="PROSITE" id="PS50235">
    <property type="entry name" value="USP_3"/>
    <property type="match status" value="1"/>
</dbReference>
<dbReference type="SUPFAM" id="SSF52821">
    <property type="entry name" value="Rhodanese/Cell cycle control phosphatase"/>
    <property type="match status" value="1"/>
</dbReference>
<feature type="region of interest" description="Disordered" evidence="8">
    <location>
        <begin position="548"/>
        <end position="576"/>
    </location>
</feature>
<dbReference type="Gene3D" id="3.40.250.10">
    <property type="entry name" value="Rhodanese-like domain"/>
    <property type="match status" value="1"/>
</dbReference>
<accession>A0A9P6QHQ0</accession>
<feature type="compositionally biased region" description="Polar residues" evidence="8">
    <location>
        <begin position="550"/>
        <end position="563"/>
    </location>
</feature>
<feature type="compositionally biased region" description="Polar residues" evidence="8">
    <location>
        <begin position="263"/>
        <end position="285"/>
    </location>
</feature>
<dbReference type="EMBL" id="JAAAJB010000099">
    <property type="protein sequence ID" value="KAG0266196.1"/>
    <property type="molecule type" value="Genomic_DNA"/>
</dbReference>
<keyword evidence="4 10" id="KW-0645">Protease</keyword>
<dbReference type="PROSITE" id="PS00973">
    <property type="entry name" value="USP_2"/>
    <property type="match status" value="1"/>
</dbReference>
<name>A0A9P6QHQ0_9FUNG</name>
<feature type="compositionally biased region" description="Low complexity" evidence="8">
    <location>
        <begin position="635"/>
        <end position="648"/>
    </location>
</feature>
<dbReference type="InterPro" id="IPR015063">
    <property type="entry name" value="USP8_dimer"/>
</dbReference>
<dbReference type="InterPro" id="IPR038765">
    <property type="entry name" value="Papain-like_cys_pep_sf"/>
</dbReference>
<evidence type="ECO:0000256" key="7">
    <source>
        <dbReference type="ARBA" id="ARBA00022807"/>
    </source>
</evidence>
<keyword evidence="7" id="KW-0788">Thiol protease</keyword>
<proteinExistence type="inferred from homology"/>
<feature type="region of interest" description="Disordered" evidence="8">
    <location>
        <begin position="718"/>
        <end position="764"/>
    </location>
</feature>
<evidence type="ECO:0000256" key="6">
    <source>
        <dbReference type="ARBA" id="ARBA00022801"/>
    </source>
</evidence>
<dbReference type="CDD" id="cd02674">
    <property type="entry name" value="Peptidase_C19R"/>
    <property type="match status" value="1"/>
</dbReference>
<evidence type="ECO:0000313" key="11">
    <source>
        <dbReference type="Proteomes" id="UP000807716"/>
    </source>
</evidence>